<dbReference type="InterPro" id="IPR047216">
    <property type="entry name" value="Endonuclease_DUF559_bact"/>
</dbReference>
<feature type="domain" description="Restriction endonuclease type II-like" evidence="2">
    <location>
        <begin position="49"/>
        <end position="139"/>
    </location>
</feature>
<accession>A0A9W4KYC8</accession>
<dbReference type="InterPro" id="IPR011335">
    <property type="entry name" value="Restrct_endonuc-II-like"/>
</dbReference>
<keyword evidence="1" id="KW-1133">Transmembrane helix</keyword>
<dbReference type="Pfam" id="PF18741">
    <property type="entry name" value="MTES_1575"/>
    <property type="match status" value="1"/>
</dbReference>
<keyword evidence="1" id="KW-0472">Membrane</keyword>
<dbReference type="SUPFAM" id="SSF52980">
    <property type="entry name" value="Restriction endonuclease-like"/>
    <property type="match status" value="1"/>
</dbReference>
<dbReference type="Proteomes" id="UP000789326">
    <property type="component" value="Unassembled WGS sequence"/>
</dbReference>
<evidence type="ECO:0000256" key="1">
    <source>
        <dbReference type="SAM" id="Phobius"/>
    </source>
</evidence>
<proteinExistence type="predicted"/>
<evidence type="ECO:0000259" key="2">
    <source>
        <dbReference type="Pfam" id="PF18741"/>
    </source>
</evidence>
<sequence>MVEYVVFFGLVISGFVFLGLDMRRSRGVTVDQYIPPYFMELDKCQSPIEKKVLKALWMRDYKATTQYPIRRYRIDVALPEYRLAIECDGKAYHSSKKAKAHDRKRDAYLRSIGWKTLRFSGSAINGNMSKVITRIESEIQKKCSSGCHSED</sequence>
<evidence type="ECO:0000313" key="4">
    <source>
        <dbReference type="Proteomes" id="UP000789326"/>
    </source>
</evidence>
<comment type="caution">
    <text evidence="3">The sequence shown here is derived from an EMBL/GenBank/DDBJ whole genome shotgun (WGS) entry which is preliminary data.</text>
</comment>
<name>A0A9W4KYC8_9BACI</name>
<dbReference type="PANTHER" id="PTHR38590:SF1">
    <property type="entry name" value="BLL0828 PROTEIN"/>
    <property type="match status" value="1"/>
</dbReference>
<dbReference type="EMBL" id="CAKKMG010000054">
    <property type="protein sequence ID" value="CAH0261164.1"/>
    <property type="molecule type" value="Genomic_DNA"/>
</dbReference>
<dbReference type="Gene3D" id="3.40.960.10">
    <property type="entry name" value="VSR Endonuclease"/>
    <property type="match status" value="1"/>
</dbReference>
<gene>
    <name evidence="3" type="ORF">SRABI133_03392</name>
</gene>
<feature type="transmembrane region" description="Helical" evidence="1">
    <location>
        <begin position="6"/>
        <end position="22"/>
    </location>
</feature>
<dbReference type="PANTHER" id="PTHR38590">
    <property type="entry name" value="BLL0828 PROTEIN"/>
    <property type="match status" value="1"/>
</dbReference>
<dbReference type="InterPro" id="IPR049468">
    <property type="entry name" value="Restrct_endonuc-II-like_dom"/>
</dbReference>
<dbReference type="AlphaFoldDB" id="A0A9W4KYC8"/>
<organism evidence="3 4">
    <name type="scientific">Peribacillus simplex</name>
    <dbReference type="NCBI Taxonomy" id="1478"/>
    <lineage>
        <taxon>Bacteria</taxon>
        <taxon>Bacillati</taxon>
        <taxon>Bacillota</taxon>
        <taxon>Bacilli</taxon>
        <taxon>Bacillales</taxon>
        <taxon>Bacillaceae</taxon>
        <taxon>Peribacillus</taxon>
    </lineage>
</organism>
<protein>
    <recommendedName>
        <fullName evidence="2">Restriction endonuclease type II-like domain-containing protein</fullName>
    </recommendedName>
</protein>
<dbReference type="RefSeq" id="WP_230302854.1">
    <property type="nucleotide sequence ID" value="NZ_CAKKMG010000054.1"/>
</dbReference>
<reference evidence="3" key="1">
    <citation type="submission" date="2021-11" db="EMBL/GenBank/DDBJ databases">
        <authorList>
            <person name="Bulgarelli D."/>
        </authorList>
    </citation>
    <scope>NUCLEOTIDE SEQUENCE</scope>
    <source>
        <strain evidence="3">Bi133</strain>
    </source>
</reference>
<evidence type="ECO:0000313" key="3">
    <source>
        <dbReference type="EMBL" id="CAH0261164.1"/>
    </source>
</evidence>
<keyword evidence="1" id="KW-0812">Transmembrane</keyword>